<protein>
    <submittedName>
        <fullName evidence="1">Uncharacterized protein</fullName>
    </submittedName>
</protein>
<name>A0A1I7AKZ1_9ACTN</name>
<gene>
    <name evidence="1" type="ORF">SAMN04487904_107172</name>
</gene>
<organism evidence="1 2">
    <name type="scientific">Actinopolyspora righensis</name>
    <dbReference type="NCBI Taxonomy" id="995060"/>
    <lineage>
        <taxon>Bacteria</taxon>
        <taxon>Bacillati</taxon>
        <taxon>Actinomycetota</taxon>
        <taxon>Actinomycetes</taxon>
        <taxon>Actinopolysporales</taxon>
        <taxon>Actinopolysporaceae</taxon>
        <taxon>Actinopolyspora</taxon>
        <taxon>Actinopolyspora alba group</taxon>
    </lineage>
</organism>
<proteinExistence type="predicted"/>
<sequence>MCDTGTSDSLVRDCAELDVTVVAVESYGVRVVTRDGVEGIVDKIKIPSWLASEELPGVGESLTVVVLDERRDRFRASLLDTDFEIAGMVRRGELDEEAYVHPADLAPEQLKGRLSFNDRDSGER</sequence>
<dbReference type="AlphaFoldDB" id="A0A1I7AKZ1"/>
<keyword evidence="2" id="KW-1185">Reference proteome</keyword>
<dbReference type="Proteomes" id="UP000199165">
    <property type="component" value="Unassembled WGS sequence"/>
</dbReference>
<evidence type="ECO:0000313" key="1">
    <source>
        <dbReference type="EMBL" id="SFT75560.1"/>
    </source>
</evidence>
<reference evidence="2" key="1">
    <citation type="submission" date="2016-10" db="EMBL/GenBank/DDBJ databases">
        <authorList>
            <person name="Varghese N."/>
            <person name="Submissions S."/>
        </authorList>
    </citation>
    <scope>NUCLEOTIDE SEQUENCE [LARGE SCALE GENOMIC DNA]</scope>
    <source>
        <strain evidence="2">DSM 45501</strain>
    </source>
</reference>
<accession>A0A1I7AKZ1</accession>
<dbReference type="STRING" id="995060.SAMN04487904_107172"/>
<evidence type="ECO:0000313" key="2">
    <source>
        <dbReference type="Proteomes" id="UP000199165"/>
    </source>
</evidence>
<dbReference type="EMBL" id="FPAT01000007">
    <property type="protein sequence ID" value="SFT75560.1"/>
    <property type="molecule type" value="Genomic_DNA"/>
</dbReference>